<proteinExistence type="predicted"/>
<gene>
    <name evidence="2" type="ORF">L484_009932</name>
</gene>
<keyword evidence="1" id="KW-1133">Transmembrane helix</keyword>
<name>W9STG2_9ROSA</name>
<accession>W9STG2</accession>
<feature type="transmembrane region" description="Helical" evidence="1">
    <location>
        <begin position="77"/>
        <end position="99"/>
    </location>
</feature>
<sequence>MKSEEMVFEPFVWYCRPVKNGVWTKAVDNAFGAYTPCAVDSLVICVSHLVLLGLCIYRIWRTNKDFTVQRFRLRSKVYNYVLGLLPAYCTAEPLFRLIMGISVLNLDGQAGLAPFEVLLNNPLPYLKD</sequence>
<keyword evidence="3" id="KW-1185">Reference proteome</keyword>
<protein>
    <submittedName>
        <fullName evidence="2">Uncharacterized protein</fullName>
    </submittedName>
</protein>
<dbReference type="eggNOG" id="KOG0054">
    <property type="taxonomic scope" value="Eukaryota"/>
</dbReference>
<keyword evidence="1" id="KW-0812">Transmembrane</keyword>
<dbReference type="AlphaFoldDB" id="W9STG2"/>
<dbReference type="Proteomes" id="UP000030645">
    <property type="component" value="Unassembled WGS sequence"/>
</dbReference>
<dbReference type="STRING" id="981085.W9STG2"/>
<reference evidence="3" key="1">
    <citation type="submission" date="2013-01" db="EMBL/GenBank/DDBJ databases">
        <title>Draft Genome Sequence of a Mulberry Tree, Morus notabilis C.K. Schneid.</title>
        <authorList>
            <person name="He N."/>
            <person name="Zhao S."/>
        </authorList>
    </citation>
    <scope>NUCLEOTIDE SEQUENCE</scope>
</reference>
<organism evidence="2 3">
    <name type="scientific">Morus notabilis</name>
    <dbReference type="NCBI Taxonomy" id="981085"/>
    <lineage>
        <taxon>Eukaryota</taxon>
        <taxon>Viridiplantae</taxon>
        <taxon>Streptophyta</taxon>
        <taxon>Embryophyta</taxon>
        <taxon>Tracheophyta</taxon>
        <taxon>Spermatophyta</taxon>
        <taxon>Magnoliopsida</taxon>
        <taxon>eudicotyledons</taxon>
        <taxon>Gunneridae</taxon>
        <taxon>Pentapetalae</taxon>
        <taxon>rosids</taxon>
        <taxon>fabids</taxon>
        <taxon>Rosales</taxon>
        <taxon>Moraceae</taxon>
        <taxon>Moreae</taxon>
        <taxon>Morus</taxon>
    </lineage>
</organism>
<evidence type="ECO:0000313" key="3">
    <source>
        <dbReference type="Proteomes" id="UP000030645"/>
    </source>
</evidence>
<keyword evidence="1" id="KW-0472">Membrane</keyword>
<feature type="transmembrane region" description="Helical" evidence="1">
    <location>
        <begin position="33"/>
        <end position="57"/>
    </location>
</feature>
<dbReference type="EMBL" id="KE346076">
    <property type="protein sequence ID" value="EXC25627.1"/>
    <property type="molecule type" value="Genomic_DNA"/>
</dbReference>
<evidence type="ECO:0000313" key="2">
    <source>
        <dbReference type="EMBL" id="EXC25627.1"/>
    </source>
</evidence>
<evidence type="ECO:0000256" key="1">
    <source>
        <dbReference type="SAM" id="Phobius"/>
    </source>
</evidence>